<sequence length="292" mass="32099">MNPKQDPNADKHGQALSAQRFQMIKDIADELGKGDVVFPTSFDAALRLRRELQNPDLPLARISSIVSLEPLIAAKLLQLANSALYQAGGAPAQDLKAAITRLGLNLVRTTALAIAMRQLVRSRDVAIFNDLTVALWTHSLKSAAATRVLARAHTRINQDAALLAGLVHDLGAFYMLYRAAQYPELCARPDSMRFLIMQWHESIGVSLLGALGMPEEIVDATIDHDQLRPAPDPIRTLADVVYIGSILAGTDFEWLAQDVNPNADEAEAFRKRFADLLPEIDRDAQQMQTIFG</sequence>
<evidence type="ECO:0000259" key="1">
    <source>
        <dbReference type="PROSITE" id="PS51833"/>
    </source>
</evidence>
<dbReference type="Proteomes" id="UP000749010">
    <property type="component" value="Unassembled WGS sequence"/>
</dbReference>
<dbReference type="CDD" id="cd00077">
    <property type="entry name" value="HDc"/>
    <property type="match status" value="1"/>
</dbReference>
<dbReference type="InterPro" id="IPR013976">
    <property type="entry name" value="HDOD"/>
</dbReference>
<comment type="caution">
    <text evidence="2">The sequence shown here is derived from an EMBL/GenBank/DDBJ whole genome shotgun (WGS) entry which is preliminary data.</text>
</comment>
<dbReference type="RefSeq" id="WP_169065081.1">
    <property type="nucleotide sequence ID" value="NZ_SPMY01000006.1"/>
</dbReference>
<reference evidence="2 3" key="1">
    <citation type="submission" date="2019-03" db="EMBL/GenBank/DDBJ databases">
        <title>Metabolic reconstructions from genomes of highly enriched 'Candidatus Accumulibacter' and 'Candidatus Competibacter' bioreactor populations.</title>
        <authorList>
            <person name="Annavajhala M.K."/>
            <person name="Welles L."/>
            <person name="Abbas B."/>
            <person name="Sorokin D."/>
            <person name="Park H."/>
            <person name="Van Loosdrecht M."/>
            <person name="Chandran K."/>
        </authorList>
    </citation>
    <scope>NUCLEOTIDE SEQUENCE [LARGE SCALE GENOMIC DNA]</scope>
    <source>
        <strain evidence="2 3">SBR_S</strain>
    </source>
</reference>
<evidence type="ECO:0000313" key="3">
    <source>
        <dbReference type="Proteomes" id="UP000749010"/>
    </source>
</evidence>
<dbReference type="PROSITE" id="PS51833">
    <property type="entry name" value="HDOD"/>
    <property type="match status" value="1"/>
</dbReference>
<gene>
    <name evidence="2" type="ORF">E4Q23_01935</name>
</gene>
<feature type="domain" description="HDOD" evidence="1">
    <location>
        <begin position="38"/>
        <end position="227"/>
    </location>
</feature>
<dbReference type="InterPro" id="IPR052340">
    <property type="entry name" value="RNase_Y/CdgJ"/>
</dbReference>
<protein>
    <submittedName>
        <fullName evidence="2">HDOD domain-containing protein</fullName>
    </submittedName>
</protein>
<keyword evidence="3" id="KW-1185">Reference proteome</keyword>
<dbReference type="Gene3D" id="1.10.3210.10">
    <property type="entry name" value="Hypothetical protein af1432"/>
    <property type="match status" value="1"/>
</dbReference>
<dbReference type="PANTHER" id="PTHR33525:SF3">
    <property type="entry name" value="RIBONUCLEASE Y"/>
    <property type="match status" value="1"/>
</dbReference>
<dbReference type="InterPro" id="IPR003607">
    <property type="entry name" value="HD/PDEase_dom"/>
</dbReference>
<name>A0ABX1TV93_9PROT</name>
<accession>A0ABX1TV93</accession>
<dbReference type="EMBL" id="SPMY01000006">
    <property type="protein sequence ID" value="NMQ26628.1"/>
    <property type="molecule type" value="Genomic_DNA"/>
</dbReference>
<proteinExistence type="predicted"/>
<dbReference type="SUPFAM" id="SSF109604">
    <property type="entry name" value="HD-domain/PDEase-like"/>
    <property type="match status" value="1"/>
</dbReference>
<evidence type="ECO:0000313" key="2">
    <source>
        <dbReference type="EMBL" id="NMQ26628.1"/>
    </source>
</evidence>
<organism evidence="2 3">
    <name type="scientific">Candidatus Accumulibacter phosphatis</name>
    <dbReference type="NCBI Taxonomy" id="327160"/>
    <lineage>
        <taxon>Bacteria</taxon>
        <taxon>Pseudomonadati</taxon>
        <taxon>Pseudomonadota</taxon>
        <taxon>Betaproteobacteria</taxon>
        <taxon>Candidatus Accumulibacter</taxon>
    </lineage>
</organism>
<dbReference type="PANTHER" id="PTHR33525">
    <property type="match status" value="1"/>
</dbReference>
<dbReference type="Pfam" id="PF08668">
    <property type="entry name" value="HDOD"/>
    <property type="match status" value="1"/>
</dbReference>